<dbReference type="InterPro" id="IPR019156">
    <property type="entry name" value="Ataxin-10_domain"/>
</dbReference>
<dbReference type="AlphaFoldDB" id="A0A139A5X8"/>
<evidence type="ECO:0000259" key="7">
    <source>
        <dbReference type="Pfam" id="PF09759"/>
    </source>
</evidence>
<gene>
    <name evidence="8" type="ORF">M427DRAFT_59916</name>
</gene>
<dbReference type="STRING" id="1344416.A0A139A5X8"/>
<dbReference type="GO" id="GO:0005829">
    <property type="term" value="C:cytosol"/>
    <property type="evidence" value="ECO:0007669"/>
    <property type="project" value="TreeGrafter"/>
</dbReference>
<proteinExistence type="inferred from homology"/>
<evidence type="ECO:0000256" key="5">
    <source>
        <dbReference type="ARBA" id="ARBA00044801"/>
    </source>
</evidence>
<protein>
    <recommendedName>
        <fullName evidence="5">Ataxin-10 homolog</fullName>
    </recommendedName>
    <alternativeName>
        <fullName evidence="6">Copper transport protein 86</fullName>
    </alternativeName>
</protein>
<dbReference type="InterPro" id="IPR016024">
    <property type="entry name" value="ARM-type_fold"/>
</dbReference>
<dbReference type="Pfam" id="PF09759">
    <property type="entry name" value="Atx10homo_assoc"/>
    <property type="match status" value="1"/>
</dbReference>
<dbReference type="GO" id="GO:0051301">
    <property type="term" value="P:cell division"/>
    <property type="evidence" value="ECO:0007669"/>
    <property type="project" value="UniProtKB-KW"/>
</dbReference>
<name>A0A139A5X8_GONPJ</name>
<comment type="function">
    <text evidence="4">May play a role in the regulation of cytokinesis.</text>
</comment>
<dbReference type="InterPro" id="IPR011989">
    <property type="entry name" value="ARM-like"/>
</dbReference>
<dbReference type="InterPro" id="IPR051374">
    <property type="entry name" value="Ataxin-10/CTR86_families"/>
</dbReference>
<sequence>MLCAKHVRPLLELLLNRLTSHLGTTTTTDTNSAEDDGTTSQDPVYQLMYGIFSNIISLDLSPSLLGTLRPPSSSKSILTPHQLSFLKILDGHIHSTSTSQQPADAAEDPLAILPLNTTLHLCHILHTTSSRATDYLFGLRDATGDSLLTQLQAQPRDATAPRDEVAPLDLEGLIVTLGVLAAIGESADTTVKEEISKQGTVGDLISLLRDLNLFQTRTKPSSDAAPNAARTGAAKSPLFMLKSEVVTVLSNLCHECAVVQDEIRERDAIPLILEQCNLDDANPFLREHAILLVRNLCTGNTANQDYIRSLEAQKVVVSEDLLDTVGGRLQIDAAGKVQLKRG</sequence>
<comment type="similarity">
    <text evidence="1">Belongs to the ataxin-10 family.</text>
</comment>
<keyword evidence="2" id="KW-0132">Cell division</keyword>
<organism evidence="8 9">
    <name type="scientific">Gonapodya prolifera (strain JEL478)</name>
    <name type="common">Monoblepharis prolifera</name>
    <dbReference type="NCBI Taxonomy" id="1344416"/>
    <lineage>
        <taxon>Eukaryota</taxon>
        <taxon>Fungi</taxon>
        <taxon>Fungi incertae sedis</taxon>
        <taxon>Chytridiomycota</taxon>
        <taxon>Chytridiomycota incertae sedis</taxon>
        <taxon>Monoblepharidomycetes</taxon>
        <taxon>Monoblepharidales</taxon>
        <taxon>Gonapodyaceae</taxon>
        <taxon>Gonapodya</taxon>
    </lineage>
</organism>
<evidence type="ECO:0000256" key="2">
    <source>
        <dbReference type="ARBA" id="ARBA00022618"/>
    </source>
</evidence>
<keyword evidence="3" id="KW-0131">Cell cycle</keyword>
<evidence type="ECO:0000256" key="4">
    <source>
        <dbReference type="ARBA" id="ARBA00044746"/>
    </source>
</evidence>
<dbReference type="SUPFAM" id="SSF48371">
    <property type="entry name" value="ARM repeat"/>
    <property type="match status" value="1"/>
</dbReference>
<dbReference type="OrthoDB" id="379794at2759"/>
<accession>A0A139A5X8</accession>
<evidence type="ECO:0000256" key="3">
    <source>
        <dbReference type="ARBA" id="ARBA00023306"/>
    </source>
</evidence>
<evidence type="ECO:0000313" key="8">
    <source>
        <dbReference type="EMBL" id="KXS12059.1"/>
    </source>
</evidence>
<dbReference type="PANTHER" id="PTHR13255">
    <property type="entry name" value="ATAXIN-10"/>
    <property type="match status" value="1"/>
</dbReference>
<reference evidence="8 9" key="1">
    <citation type="journal article" date="2015" name="Genome Biol. Evol.">
        <title>Phylogenomic analyses indicate that early fungi evolved digesting cell walls of algal ancestors of land plants.</title>
        <authorList>
            <person name="Chang Y."/>
            <person name="Wang S."/>
            <person name="Sekimoto S."/>
            <person name="Aerts A.L."/>
            <person name="Choi C."/>
            <person name="Clum A."/>
            <person name="LaButti K.M."/>
            <person name="Lindquist E.A."/>
            <person name="Yee Ngan C."/>
            <person name="Ohm R.A."/>
            <person name="Salamov A.A."/>
            <person name="Grigoriev I.V."/>
            <person name="Spatafora J.W."/>
            <person name="Berbee M.L."/>
        </authorList>
    </citation>
    <scope>NUCLEOTIDE SEQUENCE [LARGE SCALE GENOMIC DNA]</scope>
    <source>
        <strain evidence="8 9">JEL478</strain>
    </source>
</reference>
<dbReference type="EMBL" id="KQ965792">
    <property type="protein sequence ID" value="KXS12059.1"/>
    <property type="molecule type" value="Genomic_DNA"/>
</dbReference>
<dbReference type="Gene3D" id="1.25.10.10">
    <property type="entry name" value="Leucine-rich Repeat Variant"/>
    <property type="match status" value="1"/>
</dbReference>
<keyword evidence="9" id="KW-1185">Reference proteome</keyword>
<evidence type="ECO:0000256" key="1">
    <source>
        <dbReference type="ARBA" id="ARBA00008384"/>
    </source>
</evidence>
<evidence type="ECO:0000313" key="9">
    <source>
        <dbReference type="Proteomes" id="UP000070544"/>
    </source>
</evidence>
<dbReference type="PANTHER" id="PTHR13255:SF0">
    <property type="entry name" value="ATAXIN-10"/>
    <property type="match status" value="1"/>
</dbReference>
<dbReference type="Proteomes" id="UP000070544">
    <property type="component" value="Unassembled WGS sequence"/>
</dbReference>
<feature type="domain" description="Ataxin-10" evidence="7">
    <location>
        <begin position="241"/>
        <end position="340"/>
    </location>
</feature>
<evidence type="ECO:0000256" key="6">
    <source>
        <dbReference type="ARBA" id="ARBA00044805"/>
    </source>
</evidence>